<evidence type="ECO:0000313" key="2">
    <source>
        <dbReference type="EMBL" id="ADO82327.1"/>
    </source>
</evidence>
<keyword evidence="1" id="KW-0472">Membrane</keyword>
<feature type="transmembrane region" description="Helical" evidence="1">
    <location>
        <begin position="117"/>
        <end position="135"/>
    </location>
</feature>
<proteinExistence type="predicted"/>
<dbReference type="KEGG" id="ipo:Ilyop_0539"/>
<dbReference type="AlphaFoldDB" id="E3H6B4"/>
<dbReference type="Proteomes" id="UP000006875">
    <property type="component" value="Chromosome"/>
</dbReference>
<protein>
    <submittedName>
        <fullName evidence="2">Uncharacterized protein</fullName>
    </submittedName>
</protein>
<name>E3H6B4_ILYPC</name>
<feature type="transmembrane region" description="Helical" evidence="1">
    <location>
        <begin position="155"/>
        <end position="173"/>
    </location>
</feature>
<sequence length="175" mass="20345">MFRFVMGIVLAAFITENVFFSRYDSVEHFSEDKNDERTLGIMALTIIGLIWIGYSFSYLLSGGKLFTIMVIIFFLGEMIKNIFRKYCKRRDIDDLIKITIILSAFNINFEKGYIENLILVFISGFTYFIFCLIFANINERLEYLEIPKFMEGGPIKVVTFALIAMVFYAFTGIKI</sequence>
<dbReference type="STRING" id="572544.Ilyop_0539"/>
<feature type="transmembrane region" description="Helical" evidence="1">
    <location>
        <begin position="39"/>
        <end position="59"/>
    </location>
</feature>
<evidence type="ECO:0000313" key="3">
    <source>
        <dbReference type="Proteomes" id="UP000006875"/>
    </source>
</evidence>
<gene>
    <name evidence="2" type="ordered locus">Ilyop_0539</name>
</gene>
<feature type="transmembrane region" description="Helical" evidence="1">
    <location>
        <begin position="65"/>
        <end position="83"/>
    </location>
</feature>
<dbReference type="RefSeq" id="WP_013386997.1">
    <property type="nucleotide sequence ID" value="NC_014632.1"/>
</dbReference>
<dbReference type="HOGENOM" id="CLU_1530531_0_0_0"/>
<accession>E3H6B4</accession>
<reference evidence="2 3" key="1">
    <citation type="journal article" date="2010" name="Stand. Genomic Sci.">
        <title>Complete genome sequence of Ilyobacter polytropus type strain (CuHbu1).</title>
        <authorList>
            <person name="Sikorski J."/>
            <person name="Chertkov O."/>
            <person name="Lapidus A."/>
            <person name="Nolan M."/>
            <person name="Lucas S."/>
            <person name="Del Rio T.G."/>
            <person name="Tice H."/>
            <person name="Cheng J.F."/>
            <person name="Tapia R."/>
            <person name="Han C."/>
            <person name="Goodwin L."/>
            <person name="Pitluck S."/>
            <person name="Liolios K."/>
            <person name="Ivanova N."/>
            <person name="Mavromatis K."/>
            <person name="Mikhailova N."/>
            <person name="Pati A."/>
            <person name="Chen A."/>
            <person name="Palaniappan K."/>
            <person name="Land M."/>
            <person name="Hauser L."/>
            <person name="Chang Y.J."/>
            <person name="Jeffries C.D."/>
            <person name="Brambilla E."/>
            <person name="Yasawong M."/>
            <person name="Rohde M."/>
            <person name="Pukall R."/>
            <person name="Spring S."/>
            <person name="Goker M."/>
            <person name="Woyke T."/>
            <person name="Bristow J."/>
            <person name="Eisen J.A."/>
            <person name="Markowitz V."/>
            <person name="Hugenholtz P."/>
            <person name="Kyrpides N.C."/>
            <person name="Klenk H.P."/>
        </authorList>
    </citation>
    <scope>NUCLEOTIDE SEQUENCE [LARGE SCALE GENOMIC DNA]</scope>
    <source>
        <strain evidence="3">ATCC 51220 / DSM 2926 / LMG 16218 / CuHBu1</strain>
    </source>
</reference>
<dbReference type="EMBL" id="CP002281">
    <property type="protein sequence ID" value="ADO82327.1"/>
    <property type="molecule type" value="Genomic_DNA"/>
</dbReference>
<organism evidence="2 3">
    <name type="scientific">Ilyobacter polytropus (strain ATCC 51220 / DSM 2926 / LMG 16218 / CuHBu1)</name>
    <dbReference type="NCBI Taxonomy" id="572544"/>
    <lineage>
        <taxon>Bacteria</taxon>
        <taxon>Fusobacteriati</taxon>
        <taxon>Fusobacteriota</taxon>
        <taxon>Fusobacteriia</taxon>
        <taxon>Fusobacteriales</taxon>
        <taxon>Fusobacteriaceae</taxon>
        <taxon>Ilyobacter</taxon>
    </lineage>
</organism>
<keyword evidence="3" id="KW-1185">Reference proteome</keyword>
<keyword evidence="1" id="KW-0812">Transmembrane</keyword>
<evidence type="ECO:0000256" key="1">
    <source>
        <dbReference type="SAM" id="Phobius"/>
    </source>
</evidence>
<dbReference type="eggNOG" id="COG2209">
    <property type="taxonomic scope" value="Bacteria"/>
</dbReference>
<keyword evidence="1" id="KW-1133">Transmembrane helix</keyword>